<feature type="coiled-coil region" evidence="4">
    <location>
        <begin position="67"/>
        <end position="94"/>
    </location>
</feature>
<dbReference type="AlphaFoldDB" id="A0A367KZU0"/>
<proteinExistence type="predicted"/>
<protein>
    <recommendedName>
        <fullName evidence="3">Small ribosomal subunit protein bS18m</fullName>
    </recommendedName>
</protein>
<dbReference type="Pfam" id="PF01084">
    <property type="entry name" value="Ribosomal_S18"/>
    <property type="match status" value="1"/>
</dbReference>
<dbReference type="GO" id="GO:0003735">
    <property type="term" value="F:structural constituent of ribosome"/>
    <property type="evidence" value="ECO:0007669"/>
    <property type="project" value="InterPro"/>
</dbReference>
<name>A0A367KZU0_9HYPO</name>
<keyword evidence="6" id="KW-1185">Reference proteome</keyword>
<comment type="caution">
    <text evidence="5">The sequence shown here is derived from an EMBL/GenBank/DDBJ whole genome shotgun (WGS) entry which is preliminary data.</text>
</comment>
<dbReference type="GO" id="GO:0006412">
    <property type="term" value="P:translation"/>
    <property type="evidence" value="ECO:0007669"/>
    <property type="project" value="InterPro"/>
</dbReference>
<organism evidence="5 6">
    <name type="scientific">Ophiocordyceps polyrhachis-furcata BCC 54312</name>
    <dbReference type="NCBI Taxonomy" id="1330021"/>
    <lineage>
        <taxon>Eukaryota</taxon>
        <taxon>Fungi</taxon>
        <taxon>Dikarya</taxon>
        <taxon>Ascomycota</taxon>
        <taxon>Pezizomycotina</taxon>
        <taxon>Sordariomycetes</taxon>
        <taxon>Hypocreomycetidae</taxon>
        <taxon>Hypocreales</taxon>
        <taxon>Ophiocordycipitaceae</taxon>
        <taxon>Ophiocordyceps</taxon>
    </lineage>
</organism>
<dbReference type="InterPro" id="IPR001648">
    <property type="entry name" value="Ribosomal_bS18"/>
</dbReference>
<reference evidence="5 6" key="1">
    <citation type="journal article" date="2015" name="BMC Genomics">
        <title>Insights from the genome of Ophiocordyceps polyrhachis-furcata to pathogenicity and host specificity in insect fungi.</title>
        <authorList>
            <person name="Wichadakul D."/>
            <person name="Kobmoo N."/>
            <person name="Ingsriswang S."/>
            <person name="Tangphatsornruang S."/>
            <person name="Chantasingh D."/>
            <person name="Luangsa-ard J.J."/>
            <person name="Eurwilaichitr L."/>
        </authorList>
    </citation>
    <scope>NUCLEOTIDE SEQUENCE [LARGE SCALE GENOMIC DNA]</scope>
    <source>
        <strain evidence="5 6">BCC 54312</strain>
    </source>
</reference>
<dbReference type="GO" id="GO:0005840">
    <property type="term" value="C:ribosome"/>
    <property type="evidence" value="ECO:0007669"/>
    <property type="project" value="UniProtKB-KW"/>
</dbReference>
<accession>A0A367KZU0</accession>
<dbReference type="SUPFAM" id="SSF46911">
    <property type="entry name" value="Ribosomal protein S18"/>
    <property type="match status" value="1"/>
</dbReference>
<dbReference type="EMBL" id="LKCN02000024">
    <property type="protein sequence ID" value="RCI07686.1"/>
    <property type="molecule type" value="Genomic_DNA"/>
</dbReference>
<evidence type="ECO:0000256" key="1">
    <source>
        <dbReference type="ARBA" id="ARBA00022980"/>
    </source>
</evidence>
<evidence type="ECO:0000313" key="5">
    <source>
        <dbReference type="EMBL" id="RCI07686.1"/>
    </source>
</evidence>
<evidence type="ECO:0000313" key="6">
    <source>
        <dbReference type="Proteomes" id="UP000253664"/>
    </source>
</evidence>
<evidence type="ECO:0000256" key="4">
    <source>
        <dbReference type="SAM" id="Coils"/>
    </source>
</evidence>
<evidence type="ECO:0000256" key="2">
    <source>
        <dbReference type="ARBA" id="ARBA00023274"/>
    </source>
</evidence>
<dbReference type="InterPro" id="IPR036870">
    <property type="entry name" value="Ribosomal_bS18_sf"/>
</dbReference>
<sequence>MPFQPLPVVRNPRSATGSLYVCRQIHSSLAPQQGYGNSSPSRLRNVGMKTRPIRPSEKYKADLIVERHAEKKRAAKETDKIADAKEEAANVMRRMHRRIEPGEVYSPHDLSPVEMWKWRRKSTRVVDVVDSLGLRPLDMYKNFSLIQDFTSSSGQIQHPSVTGLRPVNQRKVAKMIRRVQGMGIYPTIHDHPELLRSRFYPSDDKNAWESGDRNR</sequence>
<dbReference type="Gene3D" id="4.10.640.10">
    <property type="entry name" value="Ribosomal protein S18"/>
    <property type="match status" value="1"/>
</dbReference>
<dbReference type="GO" id="GO:1990904">
    <property type="term" value="C:ribonucleoprotein complex"/>
    <property type="evidence" value="ECO:0007669"/>
    <property type="project" value="UniProtKB-KW"/>
</dbReference>
<keyword evidence="2" id="KW-0687">Ribonucleoprotein</keyword>
<keyword evidence="4" id="KW-0175">Coiled coil</keyword>
<keyword evidence="1" id="KW-0689">Ribosomal protein</keyword>
<gene>
    <name evidence="5" type="ORF">L249_5731</name>
</gene>
<dbReference type="Proteomes" id="UP000253664">
    <property type="component" value="Unassembled WGS sequence"/>
</dbReference>
<evidence type="ECO:0000256" key="3">
    <source>
        <dbReference type="ARBA" id="ARBA00035264"/>
    </source>
</evidence>
<dbReference type="OrthoDB" id="21463at2759"/>
<dbReference type="STRING" id="1330021.A0A367KZU0"/>